<dbReference type="PANTHER" id="PTHR21610">
    <property type="entry name" value="VON WILLEBRAND FACTOR A DOMAIN-CONTAINING PROTEIN 8"/>
    <property type="match status" value="1"/>
</dbReference>
<sequence>MVLLEALDLSSGHLRRLVLGKGLLLTQRNPERGRVERLEMPECIACCELEAGRDGRLVLLFADSQIRIVELRMDTLALQEATYRNMMGRRDAEDTTAGRTQLKEVQEQAGKLIKEAREPCFEEDIAEFLEKASEVNKVEKMKMELKDFDHAKYDELFKAVEKEILQLRVVLQSIEARERERTWLRGKVVGEFDDNKIVDLAIGEKNVFKRRGQREDRSLIQSLLKRLSFVVDVSGSMAVFNGDGRLDRLCATMVMIMESLCGLEHKYIYEIIGHSGESDWLPFVQMGQHPATRLERFAVVEAMTDHAATARSGDNTLAAGVKAVQEIVKEDADDYFVFLISDANLRGYGISAEDLAMALTGEVKVNAHAIFIAEPDAAEEMRRCMPQGHAHLVMETSGMPLLLKNIFARAVLATSNSKL</sequence>
<accession>A0ABP0NTI9</accession>
<dbReference type="SUPFAM" id="SSF53300">
    <property type="entry name" value="vWA-like"/>
    <property type="match status" value="1"/>
</dbReference>
<name>A0ABP0NTI9_9DINO</name>
<evidence type="ECO:0008006" key="3">
    <source>
        <dbReference type="Google" id="ProtNLM"/>
    </source>
</evidence>
<protein>
    <recommendedName>
        <fullName evidence="3">VWFA domain-containing protein</fullName>
    </recommendedName>
</protein>
<evidence type="ECO:0000313" key="2">
    <source>
        <dbReference type="Proteomes" id="UP001642484"/>
    </source>
</evidence>
<proteinExistence type="predicted"/>
<dbReference type="PANTHER" id="PTHR21610:SF9">
    <property type="entry name" value="VON WILLEBRAND FACTOR A DOMAIN-CONTAINING PROTEIN 8"/>
    <property type="match status" value="1"/>
</dbReference>
<dbReference type="InterPro" id="IPR036465">
    <property type="entry name" value="vWFA_dom_sf"/>
</dbReference>
<evidence type="ECO:0000313" key="1">
    <source>
        <dbReference type="EMBL" id="CAK9066831.1"/>
    </source>
</evidence>
<organism evidence="1 2">
    <name type="scientific">Durusdinium trenchii</name>
    <dbReference type="NCBI Taxonomy" id="1381693"/>
    <lineage>
        <taxon>Eukaryota</taxon>
        <taxon>Sar</taxon>
        <taxon>Alveolata</taxon>
        <taxon>Dinophyceae</taxon>
        <taxon>Suessiales</taxon>
        <taxon>Symbiodiniaceae</taxon>
        <taxon>Durusdinium</taxon>
    </lineage>
</organism>
<keyword evidence="2" id="KW-1185">Reference proteome</keyword>
<dbReference type="Proteomes" id="UP001642484">
    <property type="component" value="Unassembled WGS sequence"/>
</dbReference>
<reference evidence="1 2" key="1">
    <citation type="submission" date="2024-02" db="EMBL/GenBank/DDBJ databases">
        <authorList>
            <person name="Chen Y."/>
            <person name="Shah S."/>
            <person name="Dougan E. K."/>
            <person name="Thang M."/>
            <person name="Chan C."/>
        </authorList>
    </citation>
    <scope>NUCLEOTIDE SEQUENCE [LARGE SCALE GENOMIC DNA]</scope>
</reference>
<dbReference type="EMBL" id="CAXAMN010022140">
    <property type="protein sequence ID" value="CAK9066831.1"/>
    <property type="molecule type" value="Genomic_DNA"/>
</dbReference>
<gene>
    <name evidence="1" type="ORF">CCMP2556_LOCUS32844</name>
</gene>
<comment type="caution">
    <text evidence="1">The sequence shown here is derived from an EMBL/GenBank/DDBJ whole genome shotgun (WGS) entry which is preliminary data.</text>
</comment>
<dbReference type="InterPro" id="IPR039891">
    <property type="entry name" value="VWA8"/>
</dbReference>